<dbReference type="PANTHER" id="PTHR33627">
    <property type="entry name" value="TRANSPOSASE"/>
    <property type="match status" value="1"/>
</dbReference>
<keyword evidence="3" id="KW-1185">Reference proteome</keyword>
<proteinExistence type="predicted"/>
<reference evidence="2" key="1">
    <citation type="submission" date="2020-10" db="EMBL/GenBank/DDBJ databases">
        <authorList>
            <person name="Castelo-Branco R."/>
            <person name="Eusebio N."/>
            <person name="Adriana R."/>
            <person name="Vieira A."/>
            <person name="Brugerolle De Fraissinette N."/>
            <person name="Rezende De Castro R."/>
            <person name="Schneider M.P."/>
            <person name="Vasconcelos V."/>
            <person name="Leao P.N."/>
        </authorList>
    </citation>
    <scope>NUCLEOTIDE SEQUENCE</scope>
    <source>
        <strain evidence="2">LEGE 11480</strain>
    </source>
</reference>
<gene>
    <name evidence="2" type="ORF">IQ266_27835</name>
</gene>
<evidence type="ECO:0000313" key="2">
    <source>
        <dbReference type="EMBL" id="MBE9033542.1"/>
    </source>
</evidence>
<dbReference type="InterPro" id="IPR038721">
    <property type="entry name" value="IS701-like_DDE_dom"/>
</dbReference>
<name>A0A928Z708_9CYAN</name>
<accession>A0A928Z708</accession>
<dbReference type="PANTHER" id="PTHR33627:SF1">
    <property type="entry name" value="TRANSPOSASE"/>
    <property type="match status" value="1"/>
</dbReference>
<feature type="domain" description="Transposase IS701-like DDE" evidence="1">
    <location>
        <begin position="36"/>
        <end position="155"/>
    </location>
</feature>
<dbReference type="InterPro" id="IPR039365">
    <property type="entry name" value="IS701-like"/>
</dbReference>
<comment type="caution">
    <text evidence="2">The sequence shown here is derived from an EMBL/GenBank/DDBJ whole genome shotgun (WGS) entry which is preliminary data.</text>
</comment>
<dbReference type="Pfam" id="PF13546">
    <property type="entry name" value="DDE_5"/>
    <property type="match status" value="1"/>
</dbReference>
<organism evidence="2 3">
    <name type="scientific">Romeriopsis navalis LEGE 11480</name>
    <dbReference type="NCBI Taxonomy" id="2777977"/>
    <lineage>
        <taxon>Bacteria</taxon>
        <taxon>Bacillati</taxon>
        <taxon>Cyanobacteriota</taxon>
        <taxon>Cyanophyceae</taxon>
        <taxon>Leptolyngbyales</taxon>
        <taxon>Leptolyngbyaceae</taxon>
        <taxon>Romeriopsis</taxon>
        <taxon>Romeriopsis navalis</taxon>
    </lineage>
</organism>
<dbReference type="AlphaFoldDB" id="A0A928Z708"/>
<dbReference type="Proteomes" id="UP000625316">
    <property type="component" value="Unassembled WGS sequence"/>
</dbReference>
<dbReference type="EMBL" id="JADEXQ010000249">
    <property type="protein sequence ID" value="MBE9033542.1"/>
    <property type="molecule type" value="Genomic_DNA"/>
</dbReference>
<protein>
    <submittedName>
        <fullName evidence="2">Transposase</fullName>
    </submittedName>
</protein>
<evidence type="ECO:0000259" key="1">
    <source>
        <dbReference type="Pfam" id="PF13546"/>
    </source>
</evidence>
<evidence type="ECO:0000313" key="3">
    <source>
        <dbReference type="Proteomes" id="UP000625316"/>
    </source>
</evidence>
<sequence length="161" mass="18481">MTLPRAAKPTIRFVDEYCEQYREIFPTVQSFESFKYLHLGMISELKRKSLPAIAKAVGLSNPQGLLNFLTESPWKVYRLREARLSLILSLLQDQEIILMIDETGDCKKGQSTDYVQRQYIGNVGKRENGIVAVTAYALYNGMILPLCFEVYKPKSRLRPMP</sequence>